<evidence type="ECO:0000313" key="2">
    <source>
        <dbReference type="Proteomes" id="UP000006028"/>
    </source>
</evidence>
<evidence type="ECO:0000313" key="1">
    <source>
        <dbReference type="EMBL" id="EFQ08306.1"/>
    </source>
</evidence>
<proteinExistence type="predicted"/>
<name>E2ZET2_9FIRM</name>
<organism evidence="1 2">
    <name type="scientific">Faecalibacterium cf. prausnitzii KLE1255</name>
    <dbReference type="NCBI Taxonomy" id="748224"/>
    <lineage>
        <taxon>Bacteria</taxon>
        <taxon>Bacillati</taxon>
        <taxon>Bacillota</taxon>
        <taxon>Clostridia</taxon>
        <taxon>Eubacteriales</taxon>
        <taxon>Oscillospiraceae</taxon>
        <taxon>Faecalibacterium</taxon>
    </lineage>
</organism>
<gene>
    <name evidence="1" type="ORF">HMPREF9436_00161</name>
</gene>
<protein>
    <submittedName>
        <fullName evidence="1">Uncharacterized protein</fullName>
    </submittedName>
</protein>
<dbReference type="HOGENOM" id="CLU_3289927_0_0_9"/>
<dbReference type="EMBL" id="AECU01000016">
    <property type="protein sequence ID" value="EFQ08306.1"/>
    <property type="molecule type" value="Genomic_DNA"/>
</dbReference>
<sequence>MSFWPDYIRQQLVLSIEKMHKVSETFSFKINETAAFLLQY</sequence>
<reference evidence="1 2" key="1">
    <citation type="submission" date="2010-08" db="EMBL/GenBank/DDBJ databases">
        <authorList>
            <person name="Weinstock G."/>
            <person name="Sodergren E."/>
            <person name="Clifton S."/>
            <person name="Fulton L."/>
            <person name="Fulton B."/>
            <person name="Courtney L."/>
            <person name="Fronick C."/>
            <person name="Harrison M."/>
            <person name="Strong C."/>
            <person name="Farmer C."/>
            <person name="Delahaunty K."/>
            <person name="Markovic C."/>
            <person name="Hall O."/>
            <person name="Minx P."/>
            <person name="Tomlinson C."/>
            <person name="Mitreva M."/>
            <person name="Hou S."/>
            <person name="Chen J."/>
            <person name="Wollam A."/>
            <person name="Pepin K.H."/>
            <person name="Johnson M."/>
            <person name="Bhonagiri V."/>
            <person name="Zhang X."/>
            <person name="Suruliraj S."/>
            <person name="Warren W."/>
            <person name="Chinwalla A."/>
            <person name="Mardis E.R."/>
            <person name="Wilson R.K."/>
        </authorList>
    </citation>
    <scope>NUCLEOTIDE SEQUENCE [LARGE SCALE GENOMIC DNA]</scope>
    <source>
        <strain evidence="1 2">KLE1255</strain>
    </source>
</reference>
<dbReference type="Proteomes" id="UP000006028">
    <property type="component" value="Unassembled WGS sequence"/>
</dbReference>
<dbReference type="AlphaFoldDB" id="E2ZET2"/>
<comment type="caution">
    <text evidence="1">The sequence shown here is derived from an EMBL/GenBank/DDBJ whole genome shotgun (WGS) entry which is preliminary data.</text>
</comment>
<dbReference type="BioCyc" id="FCF748224-HMP:GTSS-3094-MONOMER"/>
<accession>E2ZET2</accession>